<organism evidence="2 3">
    <name type="scientific">Sphaerisporangium rhizosphaerae</name>
    <dbReference type="NCBI Taxonomy" id="2269375"/>
    <lineage>
        <taxon>Bacteria</taxon>
        <taxon>Bacillati</taxon>
        <taxon>Actinomycetota</taxon>
        <taxon>Actinomycetes</taxon>
        <taxon>Streptosporangiales</taxon>
        <taxon>Streptosporangiaceae</taxon>
        <taxon>Sphaerisporangium</taxon>
    </lineage>
</organism>
<protein>
    <recommendedName>
        <fullName evidence="4">Phage holin family protein</fullName>
    </recommendedName>
</protein>
<evidence type="ECO:0000313" key="2">
    <source>
        <dbReference type="EMBL" id="MFC7382068.1"/>
    </source>
</evidence>
<reference evidence="3" key="1">
    <citation type="journal article" date="2019" name="Int. J. Syst. Evol. Microbiol.">
        <title>The Global Catalogue of Microorganisms (GCM) 10K type strain sequencing project: providing services to taxonomists for standard genome sequencing and annotation.</title>
        <authorList>
            <consortium name="The Broad Institute Genomics Platform"/>
            <consortium name="The Broad Institute Genome Sequencing Center for Infectious Disease"/>
            <person name="Wu L."/>
            <person name="Ma J."/>
        </authorList>
    </citation>
    <scope>NUCLEOTIDE SEQUENCE [LARGE SCALE GENOMIC DNA]</scope>
    <source>
        <strain evidence="3">CECT 7649</strain>
    </source>
</reference>
<dbReference type="RefSeq" id="WP_380825182.1">
    <property type="nucleotide sequence ID" value="NZ_JBHTCG010000004.1"/>
</dbReference>
<dbReference type="Proteomes" id="UP001596496">
    <property type="component" value="Unassembled WGS sequence"/>
</dbReference>
<gene>
    <name evidence="2" type="ORF">ACFQSB_07605</name>
</gene>
<keyword evidence="1" id="KW-0812">Transmembrane</keyword>
<keyword evidence="1" id="KW-0472">Membrane</keyword>
<sequence length="119" mass="12216">MTAAVPVTAAPLEDPPAALARLVITARPFRGELQGELHARVPAPATRGAITMLGCVAVAALLLLLAPAVLMYLAPRAGLSPGWVTALLAGDLICAAMWLLLSRGSAVRGRSGGVSRNRQ</sequence>
<proteinExistence type="predicted"/>
<evidence type="ECO:0000313" key="3">
    <source>
        <dbReference type="Proteomes" id="UP001596496"/>
    </source>
</evidence>
<feature type="transmembrane region" description="Helical" evidence="1">
    <location>
        <begin position="80"/>
        <end position="101"/>
    </location>
</feature>
<dbReference type="EMBL" id="JBHTCG010000004">
    <property type="protein sequence ID" value="MFC7382068.1"/>
    <property type="molecule type" value="Genomic_DNA"/>
</dbReference>
<accession>A0ABW2NZM6</accession>
<keyword evidence="1" id="KW-1133">Transmembrane helix</keyword>
<name>A0ABW2NZM6_9ACTN</name>
<comment type="caution">
    <text evidence="2">The sequence shown here is derived from an EMBL/GenBank/DDBJ whole genome shotgun (WGS) entry which is preliminary data.</text>
</comment>
<evidence type="ECO:0000256" key="1">
    <source>
        <dbReference type="SAM" id="Phobius"/>
    </source>
</evidence>
<keyword evidence="3" id="KW-1185">Reference proteome</keyword>
<evidence type="ECO:0008006" key="4">
    <source>
        <dbReference type="Google" id="ProtNLM"/>
    </source>
</evidence>
<feature type="transmembrane region" description="Helical" evidence="1">
    <location>
        <begin position="50"/>
        <end position="74"/>
    </location>
</feature>